<dbReference type="Gene3D" id="3.30.420.10">
    <property type="entry name" value="Ribonuclease H-like superfamily/Ribonuclease H"/>
    <property type="match status" value="1"/>
</dbReference>
<dbReference type="GO" id="GO:0003723">
    <property type="term" value="F:RNA binding"/>
    <property type="evidence" value="ECO:0007669"/>
    <property type="project" value="InterPro"/>
</dbReference>
<dbReference type="InterPro" id="IPR003165">
    <property type="entry name" value="Piwi"/>
</dbReference>
<sequence>MAGPAKARAQAEKKPSASSDSQPSGETGQRTTQRSIPRLDGNRDRLPGLHAVDYTKHTDLKNLSEFLGAGGWYTARGFEIPDSLPQRPKELNKYGRETAVALNTYNVIGAPTRIVHQYDISWSKSVDPTKRGLIKKLWNSKAVKSQLGEPQNLWIYDGNKLAWCSKLLDREETRITVDLDQEQGRSPKPDKSNVHTIYIKHTRKVDFAALQAFLDGRASWSTECIDTINFLDHVLRERPSQIYTQIKKSFFQKGEQRFDLGGGVEAFKGVFASLRPVLTGDLKKILSINVDVANGTFWRPQELLRAACQVFRCSSAPQFIQIVKDARRDWKNSYVRRDLARFNRVGVSDFHRKDTRNQWTIAEICQKDAHEATFIDPDDPEKKREISVYNYYKKKYGITLTSGIPVVKVTKKIRKNDVFLPMEYLKIDENQRYNTKLSDTQTSAMIKFAVTLPRDRMKAIEYGVRLLNWAQDPYLLHYGLKVSPTQSKVNARVLPSPAVGFGPISKPSTVEARDLVAGRWRLDGRKFIGPNTREIGAWGVCVIQGKFGASKEQTQAFVNNFIRIYEGHGGRFNTSNAAPGRQPKQPFISPGNLADGGELVAKAFNSTGNYFNSRPMLMVFIVNDRNAEVYRRIKKSCDCRFGVPSQILQSKHVISNSPQYISNVCMKVNAKLGGCTAIAKSVTIPKIAPQSVGKPTMVIGADVSHPAPGAGSNEKASFAAITVSADTTYTRYWAQCQTNGSRVEMVTTQNIKDHLGDMAKMWMQRVGQGRPPQRVLYIRDGVSEGQYAAVLEEEVRDMKNVFAAIGVQVPQFTVVIAGKRHHIRFFPQQGDRNGNPLPGTLVETGCTHPFEFDFYLCAHVAIKGTARPIHYQCILNEGKWEAAELQQFLFEHSYHYVRSTTPVSLHPAVYYAHLAADRSRAHQNESPVSSGKKEAKPPQTSSGSGKSVEVRPLLELNKQQGLKEVMWFV</sequence>
<evidence type="ECO:0000256" key="2">
    <source>
        <dbReference type="SAM" id="MobiDB-lite"/>
    </source>
</evidence>
<evidence type="ECO:0000313" key="6">
    <source>
        <dbReference type="Proteomes" id="UP000800097"/>
    </source>
</evidence>
<dbReference type="Pfam" id="PF16488">
    <property type="entry name" value="ArgoL2"/>
    <property type="match status" value="1"/>
</dbReference>
<dbReference type="Gene3D" id="2.170.260.10">
    <property type="entry name" value="paz domain"/>
    <property type="match status" value="1"/>
</dbReference>
<feature type="domain" description="PAZ" evidence="3">
    <location>
        <begin position="318"/>
        <end position="429"/>
    </location>
</feature>
<reference evidence="5" key="1">
    <citation type="journal article" date="2020" name="Stud. Mycol.">
        <title>101 Dothideomycetes genomes: a test case for predicting lifestyles and emergence of pathogens.</title>
        <authorList>
            <person name="Haridas S."/>
            <person name="Albert R."/>
            <person name="Binder M."/>
            <person name="Bloem J."/>
            <person name="Labutti K."/>
            <person name="Salamov A."/>
            <person name="Andreopoulos B."/>
            <person name="Baker S."/>
            <person name="Barry K."/>
            <person name="Bills G."/>
            <person name="Bluhm B."/>
            <person name="Cannon C."/>
            <person name="Castanera R."/>
            <person name="Culley D."/>
            <person name="Daum C."/>
            <person name="Ezra D."/>
            <person name="Gonzalez J."/>
            <person name="Henrissat B."/>
            <person name="Kuo A."/>
            <person name="Liang C."/>
            <person name="Lipzen A."/>
            <person name="Lutzoni F."/>
            <person name="Magnuson J."/>
            <person name="Mondo S."/>
            <person name="Nolan M."/>
            <person name="Ohm R."/>
            <person name="Pangilinan J."/>
            <person name="Park H.-J."/>
            <person name="Ramirez L."/>
            <person name="Alfaro M."/>
            <person name="Sun H."/>
            <person name="Tritt A."/>
            <person name="Yoshinaga Y."/>
            <person name="Zwiers L.-H."/>
            <person name="Turgeon B."/>
            <person name="Goodwin S."/>
            <person name="Spatafora J."/>
            <person name="Crous P."/>
            <person name="Grigoriev I."/>
        </authorList>
    </citation>
    <scope>NUCLEOTIDE SEQUENCE</scope>
    <source>
        <strain evidence="5">CBS 379.55</strain>
    </source>
</reference>
<feature type="compositionally biased region" description="Polar residues" evidence="2">
    <location>
        <begin position="16"/>
        <end position="35"/>
    </location>
</feature>
<evidence type="ECO:0000259" key="3">
    <source>
        <dbReference type="PROSITE" id="PS50821"/>
    </source>
</evidence>
<dbReference type="EMBL" id="ML986488">
    <property type="protein sequence ID" value="KAF2278534.1"/>
    <property type="molecule type" value="Genomic_DNA"/>
</dbReference>
<evidence type="ECO:0000259" key="4">
    <source>
        <dbReference type="PROSITE" id="PS50822"/>
    </source>
</evidence>
<dbReference type="SUPFAM" id="SSF53098">
    <property type="entry name" value="Ribonuclease H-like"/>
    <property type="match status" value="1"/>
</dbReference>
<protein>
    <submittedName>
        <fullName evidence="5">Piwi-domain-containing protein</fullName>
    </submittedName>
</protein>
<feature type="region of interest" description="Disordered" evidence="2">
    <location>
        <begin position="921"/>
        <end position="950"/>
    </location>
</feature>
<dbReference type="PANTHER" id="PTHR22891">
    <property type="entry name" value="EUKARYOTIC TRANSLATION INITIATION FACTOR 2C"/>
    <property type="match status" value="1"/>
</dbReference>
<dbReference type="RefSeq" id="XP_033656073.1">
    <property type="nucleotide sequence ID" value="XM_033801497.1"/>
</dbReference>
<dbReference type="InterPro" id="IPR036085">
    <property type="entry name" value="PAZ_dom_sf"/>
</dbReference>
<dbReference type="Pfam" id="PF02170">
    <property type="entry name" value="PAZ"/>
    <property type="match status" value="1"/>
</dbReference>
<dbReference type="Pfam" id="PF08699">
    <property type="entry name" value="ArgoL1"/>
    <property type="match status" value="1"/>
</dbReference>
<dbReference type="InterPro" id="IPR032474">
    <property type="entry name" value="Argonaute_N"/>
</dbReference>
<evidence type="ECO:0000313" key="5">
    <source>
        <dbReference type="EMBL" id="KAF2278534.1"/>
    </source>
</evidence>
<dbReference type="InterPro" id="IPR045246">
    <property type="entry name" value="Piwi_ago-like"/>
</dbReference>
<dbReference type="CDD" id="cd02846">
    <property type="entry name" value="PAZ_argonaute_like"/>
    <property type="match status" value="1"/>
</dbReference>
<dbReference type="OrthoDB" id="10252740at2759"/>
<dbReference type="PROSITE" id="PS50821">
    <property type="entry name" value="PAZ"/>
    <property type="match status" value="1"/>
</dbReference>
<gene>
    <name evidence="5" type="ORF">EI97DRAFT_465816</name>
</gene>
<name>A0A6A6JQM0_WESOR</name>
<organism evidence="5 6">
    <name type="scientific">Westerdykella ornata</name>
    <dbReference type="NCBI Taxonomy" id="318751"/>
    <lineage>
        <taxon>Eukaryota</taxon>
        <taxon>Fungi</taxon>
        <taxon>Dikarya</taxon>
        <taxon>Ascomycota</taxon>
        <taxon>Pezizomycotina</taxon>
        <taxon>Dothideomycetes</taxon>
        <taxon>Pleosporomycetidae</taxon>
        <taxon>Pleosporales</taxon>
        <taxon>Sporormiaceae</taxon>
        <taxon>Westerdykella</taxon>
    </lineage>
</organism>
<feature type="domain" description="Piwi" evidence="4">
    <location>
        <begin position="616"/>
        <end position="924"/>
    </location>
</feature>
<dbReference type="SUPFAM" id="SSF101690">
    <property type="entry name" value="PAZ domain"/>
    <property type="match status" value="1"/>
</dbReference>
<comment type="similarity">
    <text evidence="1">Belongs to the argonaute family.</text>
</comment>
<evidence type="ECO:0000256" key="1">
    <source>
        <dbReference type="RuleBase" id="RU361178"/>
    </source>
</evidence>
<dbReference type="Pfam" id="PF16486">
    <property type="entry name" value="ArgoN"/>
    <property type="match status" value="1"/>
</dbReference>
<dbReference type="InterPro" id="IPR003100">
    <property type="entry name" value="PAZ_dom"/>
</dbReference>
<dbReference type="SMART" id="SM01163">
    <property type="entry name" value="DUF1785"/>
    <property type="match status" value="1"/>
</dbReference>
<accession>A0A6A6JQM0</accession>
<dbReference type="InterPro" id="IPR032472">
    <property type="entry name" value="ArgoL2"/>
</dbReference>
<dbReference type="InterPro" id="IPR014811">
    <property type="entry name" value="ArgoL1"/>
</dbReference>
<keyword evidence="6" id="KW-1185">Reference proteome</keyword>
<dbReference type="AlphaFoldDB" id="A0A6A6JQM0"/>
<dbReference type="SMART" id="SM00949">
    <property type="entry name" value="PAZ"/>
    <property type="match status" value="1"/>
</dbReference>
<dbReference type="InterPro" id="IPR012337">
    <property type="entry name" value="RNaseH-like_sf"/>
</dbReference>
<dbReference type="GeneID" id="54554672"/>
<dbReference type="CDD" id="cd04657">
    <property type="entry name" value="Piwi_ago-like"/>
    <property type="match status" value="1"/>
</dbReference>
<dbReference type="Gene3D" id="3.40.50.2300">
    <property type="match status" value="1"/>
</dbReference>
<dbReference type="Proteomes" id="UP000800097">
    <property type="component" value="Unassembled WGS sequence"/>
</dbReference>
<dbReference type="InterPro" id="IPR036397">
    <property type="entry name" value="RNaseH_sf"/>
</dbReference>
<dbReference type="SMART" id="SM00950">
    <property type="entry name" value="Piwi"/>
    <property type="match status" value="1"/>
</dbReference>
<dbReference type="Pfam" id="PF02171">
    <property type="entry name" value="Piwi"/>
    <property type="match status" value="1"/>
</dbReference>
<dbReference type="PROSITE" id="PS50822">
    <property type="entry name" value="PIWI"/>
    <property type="match status" value="1"/>
</dbReference>
<feature type="region of interest" description="Disordered" evidence="2">
    <location>
        <begin position="1"/>
        <end position="47"/>
    </location>
</feature>
<proteinExistence type="inferred from homology"/>